<evidence type="ECO:0000313" key="3">
    <source>
        <dbReference type="Proteomes" id="UP000281553"/>
    </source>
</evidence>
<protein>
    <submittedName>
        <fullName evidence="2">Uncharacterized protein</fullName>
    </submittedName>
</protein>
<evidence type="ECO:0000313" key="2">
    <source>
        <dbReference type="EMBL" id="VDN29450.1"/>
    </source>
</evidence>
<dbReference type="Proteomes" id="UP000281553">
    <property type="component" value="Unassembled WGS sequence"/>
</dbReference>
<name>A0A3P7MRS5_DIBLA</name>
<gene>
    <name evidence="2" type="ORF">DILT_LOCUS15370</name>
</gene>
<keyword evidence="3" id="KW-1185">Reference proteome</keyword>
<organism evidence="2 3">
    <name type="scientific">Dibothriocephalus latus</name>
    <name type="common">Fish tapeworm</name>
    <name type="synonym">Diphyllobothrium latum</name>
    <dbReference type="NCBI Taxonomy" id="60516"/>
    <lineage>
        <taxon>Eukaryota</taxon>
        <taxon>Metazoa</taxon>
        <taxon>Spiralia</taxon>
        <taxon>Lophotrochozoa</taxon>
        <taxon>Platyhelminthes</taxon>
        <taxon>Cestoda</taxon>
        <taxon>Eucestoda</taxon>
        <taxon>Diphyllobothriidea</taxon>
        <taxon>Diphyllobothriidae</taxon>
        <taxon>Dibothriocephalus</taxon>
    </lineage>
</organism>
<dbReference type="AlphaFoldDB" id="A0A3P7MRS5"/>
<reference evidence="2 3" key="1">
    <citation type="submission" date="2018-11" db="EMBL/GenBank/DDBJ databases">
        <authorList>
            <consortium name="Pathogen Informatics"/>
        </authorList>
    </citation>
    <scope>NUCLEOTIDE SEQUENCE [LARGE SCALE GENOMIC DNA]</scope>
</reference>
<feature type="region of interest" description="Disordered" evidence="1">
    <location>
        <begin position="26"/>
        <end position="81"/>
    </location>
</feature>
<sequence>MTRALGSSERLGWKFSVFWFVCATTGPDNENAKEELEEDFVDKDEDDEDDDDEDEDDEDDEDEDDEEVESDPRSTCSESTDVDVLAESNEFLLSAADRLLKNKPCRPAIHRGKYTVKTSFEAPCASSTHSKMSKMSAAITRFLTTKLGSCSLLKIYAGDVEQIKDKQRNGSSCVKRSTILIVVSSFS</sequence>
<feature type="compositionally biased region" description="Acidic residues" evidence="1">
    <location>
        <begin position="35"/>
        <end position="69"/>
    </location>
</feature>
<evidence type="ECO:0000256" key="1">
    <source>
        <dbReference type="SAM" id="MobiDB-lite"/>
    </source>
</evidence>
<proteinExistence type="predicted"/>
<dbReference type="EMBL" id="UYRU01078751">
    <property type="protein sequence ID" value="VDN29450.1"/>
    <property type="molecule type" value="Genomic_DNA"/>
</dbReference>
<accession>A0A3P7MRS5</accession>